<dbReference type="OrthoDB" id="10571193at2759"/>
<name>A0A835Z655_9STRA</name>
<keyword evidence="2" id="KW-1185">Reference proteome</keyword>
<protein>
    <submittedName>
        <fullName evidence="1">Uncharacterized protein</fullName>
    </submittedName>
</protein>
<reference evidence="1" key="1">
    <citation type="submission" date="2021-02" db="EMBL/GenBank/DDBJ databases">
        <title>First Annotated Genome of the Yellow-green Alga Tribonema minus.</title>
        <authorList>
            <person name="Mahan K.M."/>
        </authorList>
    </citation>
    <scope>NUCLEOTIDE SEQUENCE</scope>
    <source>
        <strain evidence="1">UTEX B ZZ1240</strain>
    </source>
</reference>
<dbReference type="Proteomes" id="UP000664859">
    <property type="component" value="Unassembled WGS sequence"/>
</dbReference>
<evidence type="ECO:0000313" key="1">
    <source>
        <dbReference type="EMBL" id="KAG5187456.1"/>
    </source>
</evidence>
<sequence length="117" mass="12743">MLGLSNAPVLQLDDDSLFGFAGQPVRTELYDPVTKKNALDDLIATVPLDVRALGRVQLTAAGIPQEEQTIMFRKFMTKLTEEQRDAYKAQFVAAKASGDPAQLQAFLSMMVAALRAA</sequence>
<evidence type="ECO:0000313" key="2">
    <source>
        <dbReference type="Proteomes" id="UP000664859"/>
    </source>
</evidence>
<organism evidence="1 2">
    <name type="scientific">Tribonema minus</name>
    <dbReference type="NCBI Taxonomy" id="303371"/>
    <lineage>
        <taxon>Eukaryota</taxon>
        <taxon>Sar</taxon>
        <taxon>Stramenopiles</taxon>
        <taxon>Ochrophyta</taxon>
        <taxon>PX clade</taxon>
        <taxon>Xanthophyceae</taxon>
        <taxon>Tribonematales</taxon>
        <taxon>Tribonemataceae</taxon>
        <taxon>Tribonema</taxon>
    </lineage>
</organism>
<proteinExistence type="predicted"/>
<dbReference type="AlphaFoldDB" id="A0A835Z655"/>
<dbReference type="EMBL" id="JAFCMP010000090">
    <property type="protein sequence ID" value="KAG5187456.1"/>
    <property type="molecule type" value="Genomic_DNA"/>
</dbReference>
<comment type="caution">
    <text evidence="1">The sequence shown here is derived from an EMBL/GenBank/DDBJ whole genome shotgun (WGS) entry which is preliminary data.</text>
</comment>
<gene>
    <name evidence="1" type="ORF">JKP88DRAFT_276177</name>
</gene>
<accession>A0A835Z655</accession>